<dbReference type="PANTHER" id="PTHR33706">
    <property type="entry name" value="MORN VARIANT REPEAT PROTEIN"/>
    <property type="match status" value="1"/>
</dbReference>
<protein>
    <submittedName>
        <fullName evidence="1">Uncharacterized protein</fullName>
    </submittedName>
</protein>
<accession>A0A8S1QUK5</accession>
<dbReference type="Proteomes" id="UP000688137">
    <property type="component" value="Unassembled WGS sequence"/>
</dbReference>
<evidence type="ECO:0000313" key="1">
    <source>
        <dbReference type="EMBL" id="CAD8118357.1"/>
    </source>
</evidence>
<organism evidence="1 2">
    <name type="scientific">Paramecium primaurelia</name>
    <dbReference type="NCBI Taxonomy" id="5886"/>
    <lineage>
        <taxon>Eukaryota</taxon>
        <taxon>Sar</taxon>
        <taxon>Alveolata</taxon>
        <taxon>Ciliophora</taxon>
        <taxon>Intramacronucleata</taxon>
        <taxon>Oligohymenophorea</taxon>
        <taxon>Peniculida</taxon>
        <taxon>Parameciidae</taxon>
        <taxon>Paramecium</taxon>
    </lineage>
</organism>
<dbReference type="PANTHER" id="PTHR33706:SF1">
    <property type="entry name" value="TPR REPEAT PROTEIN"/>
    <property type="match status" value="1"/>
</dbReference>
<proteinExistence type="predicted"/>
<keyword evidence="2" id="KW-1185">Reference proteome</keyword>
<dbReference type="EMBL" id="CAJJDM010000244">
    <property type="protein sequence ID" value="CAD8118357.1"/>
    <property type="molecule type" value="Genomic_DNA"/>
</dbReference>
<dbReference type="AlphaFoldDB" id="A0A8S1QUK5"/>
<comment type="caution">
    <text evidence="1">The sequence shown here is derived from an EMBL/GenBank/DDBJ whole genome shotgun (WGS) entry which is preliminary data.</text>
</comment>
<sequence>MTQLFQNKRNFQEPKILHQETISVDLQKWNQTSLQHVKEKIQILITNDNYIIYQSQEGIILRKELINDDFNPEIFHNLEQILHLRWWGQFGKNQKKQGKWTATWNGEALFEVGGYYQDGLKEGLWTEPFKDYRTKAQVYESGQYFHNQKVGRWLYYYKQNQIGGGLYNKQGQRKGKWIVLGEGFWDQSQVTYSGEYRAGNKVGNWDIWLDWNERSRKIGGGCYDKEGHGFKQGYWVEVSDRFEILSQVTNIGEYKLGKKVGKWDIWHSNFEQNKKIGGGLYEKSGTEIKVGYWIEISDQYTNFFQLMYHGVYKNGKKINKWNTKKNDGQENQKMQESTYVVNLSVFRGGGCYDDKGDGMKVGKWVEVSDKFPRYPGITYNGEYKNNKKVGKWEIFWNNEEDIKQIGGGFYDDGGDELKFGKWVEVSDGFHVYSQVTQVGEYKLGKKVGRWNICYSDSEGNKTMQKYSSQCLFLVVVDYMKKVVLKLRLVIGWKFLMNLHLTFKQCIKVNIQIIKNAVDGIFGLIFQKIRQCIIIIKCFCFSGGGTYDEEGYGIKLGNWVELWDEFQILSQIMYNGEYKNAKKVGKWDLLYRYYDESEFKLIGGGQYNSDGIKDGYWVEINNGFQWTSEIIDDGEYKKGKKVGKWSQQYRDWNKIEEGFIKIKEIIYDN</sequence>
<reference evidence="1" key="1">
    <citation type="submission" date="2021-01" db="EMBL/GenBank/DDBJ databases">
        <authorList>
            <consortium name="Genoscope - CEA"/>
            <person name="William W."/>
        </authorList>
    </citation>
    <scope>NUCLEOTIDE SEQUENCE</scope>
</reference>
<gene>
    <name evidence="1" type="ORF">PPRIM_AZ9-3.1.T2350007</name>
</gene>
<name>A0A8S1QUK5_PARPR</name>
<evidence type="ECO:0000313" key="2">
    <source>
        <dbReference type="Proteomes" id="UP000688137"/>
    </source>
</evidence>